<comment type="caution">
    <text evidence="1">The sequence shown here is derived from an EMBL/GenBank/DDBJ whole genome shotgun (WGS) entry which is preliminary data.</text>
</comment>
<evidence type="ECO:0000313" key="1">
    <source>
        <dbReference type="EMBL" id="TRZ14074.1"/>
    </source>
</evidence>
<organism evidence="1 2">
    <name type="scientific">Zosterops borbonicus</name>
    <dbReference type="NCBI Taxonomy" id="364589"/>
    <lineage>
        <taxon>Eukaryota</taxon>
        <taxon>Metazoa</taxon>
        <taxon>Chordata</taxon>
        <taxon>Craniata</taxon>
        <taxon>Vertebrata</taxon>
        <taxon>Euteleostomi</taxon>
        <taxon>Archelosauria</taxon>
        <taxon>Archosauria</taxon>
        <taxon>Dinosauria</taxon>
        <taxon>Saurischia</taxon>
        <taxon>Theropoda</taxon>
        <taxon>Coelurosauria</taxon>
        <taxon>Aves</taxon>
        <taxon>Neognathae</taxon>
        <taxon>Neoaves</taxon>
        <taxon>Telluraves</taxon>
        <taxon>Australaves</taxon>
        <taxon>Passeriformes</taxon>
        <taxon>Sylvioidea</taxon>
        <taxon>Zosteropidae</taxon>
        <taxon>Zosterops</taxon>
    </lineage>
</organism>
<sequence length="124" mass="14139">MLFNILISDLNDEIKDTLMKFGADAKLRGEMDTLEGSGTLLNRLKEQVNKNLMKDKCNILYLGKQSRTVSQIGVYPDPGLVLVDKQLEKRRLREDFITMSQYLYGSYKEDGDSLLRGSWGKDEG</sequence>
<accession>A0A8K1LHE0</accession>
<dbReference type="EMBL" id="SWJQ01000463">
    <property type="protein sequence ID" value="TRZ14074.1"/>
    <property type="molecule type" value="Genomic_DNA"/>
</dbReference>
<protein>
    <submittedName>
        <fullName evidence="1">Uncharacterized protein</fullName>
    </submittedName>
</protein>
<keyword evidence="2" id="KW-1185">Reference proteome</keyword>
<proteinExistence type="predicted"/>
<dbReference type="AlphaFoldDB" id="A0A8K1LHE0"/>
<name>A0A8K1LHE0_9PASS</name>
<reference evidence="1" key="1">
    <citation type="submission" date="2019-04" db="EMBL/GenBank/DDBJ databases">
        <title>Genome assembly of Zosterops borbonicus 15179.</title>
        <authorList>
            <person name="Leroy T."/>
            <person name="Anselmetti Y."/>
            <person name="Tilak M.-K."/>
            <person name="Nabholz B."/>
        </authorList>
    </citation>
    <scope>NUCLEOTIDE SEQUENCE</scope>
    <source>
        <strain evidence="1">HGM_15179</strain>
        <tissue evidence="1">Muscle</tissue>
    </source>
</reference>
<gene>
    <name evidence="1" type="ORF">HGM15179_013043</name>
</gene>
<dbReference type="Proteomes" id="UP000796761">
    <property type="component" value="Unassembled WGS sequence"/>
</dbReference>
<dbReference type="OrthoDB" id="9401223at2759"/>
<evidence type="ECO:0000313" key="2">
    <source>
        <dbReference type="Proteomes" id="UP000796761"/>
    </source>
</evidence>